<sequence>VTRRYSRKQVRWIRNRFILPSKRQVPPVYTVDGTDPSHWSEKVKEPAINIIQAMMNGDQPTCETAKFSTSAEFSEIDTNDKTRYECDVCGRVVIGQLQWLAHLKGAKHRKMLKRKHQASIDS</sequence>
<dbReference type="PROSITE" id="PS00028">
    <property type="entry name" value="ZINC_FINGER_C2H2_1"/>
    <property type="match status" value="1"/>
</dbReference>
<evidence type="ECO:0000259" key="1">
    <source>
        <dbReference type="PROSITE" id="PS00028"/>
    </source>
</evidence>
<protein>
    <submittedName>
        <fullName evidence="2">tRNA dimethylallyltransferase</fullName>
        <ecNumber evidence="2">2.5.1.75</ecNumber>
    </submittedName>
</protein>
<dbReference type="EMBL" id="JAXCGZ010002159">
    <property type="protein sequence ID" value="KAK7084290.1"/>
    <property type="molecule type" value="Genomic_DNA"/>
</dbReference>
<feature type="non-terminal residue" evidence="2">
    <location>
        <position position="1"/>
    </location>
</feature>
<gene>
    <name evidence="2" type="primary">TRIT1_2</name>
    <name evidence="2" type="ORF">SK128_017762</name>
</gene>
<name>A0AAN8XU46_HALRR</name>
<organism evidence="2 3">
    <name type="scientific">Halocaridina rubra</name>
    <name type="common">Hawaiian red shrimp</name>
    <dbReference type="NCBI Taxonomy" id="373956"/>
    <lineage>
        <taxon>Eukaryota</taxon>
        <taxon>Metazoa</taxon>
        <taxon>Ecdysozoa</taxon>
        <taxon>Arthropoda</taxon>
        <taxon>Crustacea</taxon>
        <taxon>Multicrustacea</taxon>
        <taxon>Malacostraca</taxon>
        <taxon>Eumalacostraca</taxon>
        <taxon>Eucarida</taxon>
        <taxon>Decapoda</taxon>
        <taxon>Pleocyemata</taxon>
        <taxon>Caridea</taxon>
        <taxon>Atyoidea</taxon>
        <taxon>Atyidae</taxon>
        <taxon>Halocaridina</taxon>
    </lineage>
</organism>
<reference evidence="2 3" key="1">
    <citation type="submission" date="2023-11" db="EMBL/GenBank/DDBJ databases">
        <title>Halocaridina rubra genome assembly.</title>
        <authorList>
            <person name="Smith C."/>
        </authorList>
    </citation>
    <scope>NUCLEOTIDE SEQUENCE [LARGE SCALE GENOMIC DNA]</scope>
    <source>
        <strain evidence="2">EP-1</strain>
        <tissue evidence="2">Whole</tissue>
    </source>
</reference>
<dbReference type="AlphaFoldDB" id="A0AAN8XU46"/>
<evidence type="ECO:0000313" key="2">
    <source>
        <dbReference type="EMBL" id="KAK7084290.1"/>
    </source>
</evidence>
<proteinExistence type="predicted"/>
<comment type="caution">
    <text evidence="2">The sequence shown here is derived from an EMBL/GenBank/DDBJ whole genome shotgun (WGS) entry which is preliminary data.</text>
</comment>
<dbReference type="SUPFAM" id="SSF57667">
    <property type="entry name" value="beta-beta-alpha zinc fingers"/>
    <property type="match status" value="1"/>
</dbReference>
<dbReference type="InterPro" id="IPR013087">
    <property type="entry name" value="Znf_C2H2_type"/>
</dbReference>
<keyword evidence="2" id="KW-0808">Transferase</keyword>
<dbReference type="GO" id="GO:0008270">
    <property type="term" value="F:zinc ion binding"/>
    <property type="evidence" value="ECO:0007669"/>
    <property type="project" value="InterPro"/>
</dbReference>
<dbReference type="Proteomes" id="UP001381693">
    <property type="component" value="Unassembled WGS sequence"/>
</dbReference>
<keyword evidence="3" id="KW-1185">Reference proteome</keyword>
<dbReference type="Pfam" id="PF12874">
    <property type="entry name" value="zf-met"/>
    <property type="match status" value="1"/>
</dbReference>
<dbReference type="Gene3D" id="3.40.50.300">
    <property type="entry name" value="P-loop containing nucleotide triphosphate hydrolases"/>
    <property type="match status" value="1"/>
</dbReference>
<dbReference type="InterPro" id="IPR036236">
    <property type="entry name" value="Znf_C2H2_sf"/>
</dbReference>
<dbReference type="GO" id="GO:0003676">
    <property type="term" value="F:nucleic acid binding"/>
    <property type="evidence" value="ECO:0007669"/>
    <property type="project" value="InterPro"/>
</dbReference>
<accession>A0AAN8XU46</accession>
<dbReference type="InterPro" id="IPR027417">
    <property type="entry name" value="P-loop_NTPase"/>
</dbReference>
<dbReference type="Gene3D" id="3.30.160.60">
    <property type="entry name" value="Classic Zinc Finger"/>
    <property type="match status" value="1"/>
</dbReference>
<dbReference type="GO" id="GO:0052381">
    <property type="term" value="F:tRNA dimethylallyltransferase activity"/>
    <property type="evidence" value="ECO:0007669"/>
    <property type="project" value="UniProtKB-EC"/>
</dbReference>
<dbReference type="EC" id="2.5.1.75" evidence="2"/>
<dbReference type="SMART" id="SM00451">
    <property type="entry name" value="ZnF_U1"/>
    <property type="match status" value="1"/>
</dbReference>
<feature type="domain" description="C2H2-type" evidence="1">
    <location>
        <begin position="86"/>
        <end position="108"/>
    </location>
</feature>
<evidence type="ECO:0000313" key="3">
    <source>
        <dbReference type="Proteomes" id="UP001381693"/>
    </source>
</evidence>
<dbReference type="InterPro" id="IPR003604">
    <property type="entry name" value="Matrin/U1-like-C_Znf_C2H2"/>
</dbReference>